<accession>A0A6H3FEQ0</accession>
<feature type="domain" description="DnaJ homologue subfamily C member 28 conserved" evidence="2">
    <location>
        <begin position="13"/>
        <end position="79"/>
    </location>
</feature>
<comment type="caution">
    <text evidence="3">The sequence shown here is derived from an EMBL/GenBank/DDBJ whole genome shotgun (WGS) entry which is preliminary data.</text>
</comment>
<evidence type="ECO:0000259" key="2">
    <source>
        <dbReference type="Pfam" id="PF09350"/>
    </source>
</evidence>
<dbReference type="PANTHER" id="PTHR39158">
    <property type="entry name" value="OS08G0560600 PROTEIN"/>
    <property type="match status" value="1"/>
</dbReference>
<dbReference type="PANTHER" id="PTHR39158:SF1">
    <property type="entry name" value="DNAJ HOMOLOG SUBFAMILY C MEMBER 28"/>
    <property type="match status" value="1"/>
</dbReference>
<dbReference type="EMBL" id="SIXC01000001">
    <property type="protein sequence ID" value="TBH81869.1"/>
    <property type="molecule type" value="Genomic_DNA"/>
</dbReference>
<dbReference type="AlphaFoldDB" id="A0A6H3FEQ0"/>
<evidence type="ECO:0000256" key="1">
    <source>
        <dbReference type="SAM" id="Coils"/>
    </source>
</evidence>
<protein>
    <submittedName>
        <fullName evidence="3">DUF1992 domain-containing protein</fullName>
    </submittedName>
</protein>
<name>A0A6H3FEQ0_9BACT</name>
<dbReference type="Proteomes" id="UP000292919">
    <property type="component" value="Unassembled WGS sequence"/>
</dbReference>
<keyword evidence="1" id="KW-0175">Coiled coil</keyword>
<dbReference type="Pfam" id="PF09350">
    <property type="entry name" value="DJC28_CD"/>
    <property type="match status" value="1"/>
</dbReference>
<dbReference type="InterPro" id="IPR018961">
    <property type="entry name" value="DnaJ_homolog_subfam-C_membr-28"/>
</dbReference>
<gene>
    <name evidence="3" type="ORF">EB812_00885</name>
</gene>
<dbReference type="RefSeq" id="WP_118228924.1">
    <property type="nucleotide sequence ID" value="NZ_DBFBQU010000117.1"/>
</dbReference>
<proteinExistence type="predicted"/>
<keyword evidence="4" id="KW-1185">Reference proteome</keyword>
<evidence type="ECO:0000313" key="3">
    <source>
        <dbReference type="EMBL" id="TBH81869.1"/>
    </source>
</evidence>
<feature type="coiled-coil region" evidence="1">
    <location>
        <begin position="65"/>
        <end position="95"/>
    </location>
</feature>
<evidence type="ECO:0000313" key="4">
    <source>
        <dbReference type="Proteomes" id="UP000292919"/>
    </source>
</evidence>
<organism evidence="3 4">
    <name type="scientific">Desulfovibrio legallii</name>
    <dbReference type="NCBI Taxonomy" id="571438"/>
    <lineage>
        <taxon>Bacteria</taxon>
        <taxon>Pseudomonadati</taxon>
        <taxon>Thermodesulfobacteriota</taxon>
        <taxon>Desulfovibrionia</taxon>
        <taxon>Desulfovibrionales</taxon>
        <taxon>Desulfovibrionaceae</taxon>
        <taxon>Desulfovibrio</taxon>
    </lineage>
</organism>
<dbReference type="InterPro" id="IPR052573">
    <property type="entry name" value="DnaJ_C_subfamily_28"/>
</dbReference>
<reference evidence="3 4" key="1">
    <citation type="submission" date="2018-12" db="EMBL/GenBank/DDBJ databases">
        <title>First genome draft of Desulfovibrio legallis sp. nov.</title>
        <authorList>
            <person name="Ben Dhia O."/>
            <person name="Najjari A."/>
            <person name="Ferjani R."/>
            <person name="Fhoula I."/>
            <person name="Fardeau M.-L."/>
            <person name="Boudabbous A."/>
            <person name="Ouzari H.I."/>
        </authorList>
    </citation>
    <scope>NUCLEOTIDE SEQUENCE [LARGE SCALE GENOMIC DNA]</scope>
    <source>
        <strain evidence="3 4">H1T</strain>
    </source>
</reference>
<sequence>MAEANPFSVIQFIAEQRIAEAQAQGVFDNLPGTGRPLELEDMSHVPEELRMAYKILSNAGCLPPELEQRKELNRLVDLLEQCEDEQERVRQMQRLRFMITRAQIRFQRPIHLEQDDPYYDRLLERLSRADGQSGKAGGKPR</sequence>